<reference evidence="2" key="3">
    <citation type="submission" date="2025-09" db="UniProtKB">
        <authorList>
            <consortium name="Ensembl"/>
        </authorList>
    </citation>
    <scope>IDENTIFICATION</scope>
</reference>
<dbReference type="Pfam" id="PF07004">
    <property type="entry name" value="SHIPPO-rpt"/>
    <property type="match status" value="4"/>
</dbReference>
<dbReference type="AlphaFoldDB" id="A0A672GQU9"/>
<reference evidence="2" key="2">
    <citation type="submission" date="2025-08" db="UniProtKB">
        <authorList>
            <consortium name="Ensembl"/>
        </authorList>
    </citation>
    <scope>IDENTIFICATION</scope>
</reference>
<accession>A0A672GQU9</accession>
<proteinExistence type="predicted"/>
<dbReference type="PANTHER" id="PTHR21580:SF28">
    <property type="entry name" value="BOREALIN N-TERMINAL DOMAIN-CONTAINING PROTEIN-RELATED"/>
    <property type="match status" value="1"/>
</dbReference>
<dbReference type="PANTHER" id="PTHR21580">
    <property type="entry name" value="SHIPPO-1-RELATED"/>
    <property type="match status" value="1"/>
</dbReference>
<evidence type="ECO:0000256" key="1">
    <source>
        <dbReference type="SAM" id="MobiDB-lite"/>
    </source>
</evidence>
<protein>
    <recommendedName>
        <fullName evidence="4">Tripartite motif containing 35-30</fullName>
    </recommendedName>
</protein>
<gene>
    <name evidence="2" type="primary">cimap1b</name>
</gene>
<dbReference type="InterPro" id="IPR051291">
    <property type="entry name" value="CIMAP"/>
</dbReference>
<evidence type="ECO:0000313" key="2">
    <source>
        <dbReference type="Ensembl" id="ENSSFAP00005019340.1"/>
    </source>
</evidence>
<evidence type="ECO:0008006" key="4">
    <source>
        <dbReference type="Google" id="ProtNLM"/>
    </source>
</evidence>
<dbReference type="InterPro" id="IPR010736">
    <property type="entry name" value="SHIPPO-rpt"/>
</dbReference>
<feature type="region of interest" description="Disordered" evidence="1">
    <location>
        <begin position="152"/>
        <end position="172"/>
    </location>
</feature>
<evidence type="ECO:0000313" key="3">
    <source>
        <dbReference type="Proteomes" id="UP000472267"/>
    </source>
</evidence>
<reference evidence="2" key="1">
    <citation type="submission" date="2019-06" db="EMBL/GenBank/DDBJ databases">
        <authorList>
            <consortium name="Wellcome Sanger Institute Data Sharing"/>
        </authorList>
    </citation>
    <scope>NUCLEOTIDE SEQUENCE [LARGE SCALE GENOMIC DNA]</scope>
</reference>
<dbReference type="Ensembl" id="ENSSFAT00005020120.1">
    <property type="protein sequence ID" value="ENSSFAP00005019340.1"/>
    <property type="gene ID" value="ENSSFAG00005010014.1"/>
</dbReference>
<name>A0A672GQU9_SALFA</name>
<dbReference type="Proteomes" id="UP000472267">
    <property type="component" value="Chromosome 7"/>
</dbReference>
<dbReference type="GO" id="GO:0005856">
    <property type="term" value="C:cytoskeleton"/>
    <property type="evidence" value="ECO:0007669"/>
    <property type="project" value="TreeGrafter"/>
</dbReference>
<sequence length="252" mass="26841">MPSADPWVGTWRPHKPRGPIAALYGSPGPKYGLPGLTGGSQHDPTKHKAPAFSMGTRHCEFKGQHSPGPAHSIPSNVTRTGRDGTPAFSLCGRLRDPLIFKGPGPGVTFVWDEHIVCCKLKGPNMSTSPAAHSPGPAAYSLPPVLGPKTVTTTSAPASSLGHRSKSGSFYEDLKKTPGPATYKVVDPSSYKQKPPQFSMAGRHFAPEENIKKPGPGAHYPEQVTVTKAKAPSFSFGLRHSQYTTPLIMKDDS</sequence>
<feature type="region of interest" description="Disordered" evidence="1">
    <location>
        <begin position="61"/>
        <end position="81"/>
    </location>
</feature>
<keyword evidence="3" id="KW-1185">Reference proteome</keyword>
<organism evidence="2 3">
    <name type="scientific">Salarias fasciatus</name>
    <name type="common">Jewelled blenny</name>
    <name type="synonym">Blennius fasciatus</name>
    <dbReference type="NCBI Taxonomy" id="181472"/>
    <lineage>
        <taxon>Eukaryota</taxon>
        <taxon>Metazoa</taxon>
        <taxon>Chordata</taxon>
        <taxon>Craniata</taxon>
        <taxon>Vertebrata</taxon>
        <taxon>Euteleostomi</taxon>
        <taxon>Actinopterygii</taxon>
        <taxon>Neopterygii</taxon>
        <taxon>Teleostei</taxon>
        <taxon>Neoteleostei</taxon>
        <taxon>Acanthomorphata</taxon>
        <taxon>Ovalentaria</taxon>
        <taxon>Blenniimorphae</taxon>
        <taxon>Blenniiformes</taxon>
        <taxon>Blennioidei</taxon>
        <taxon>Blenniidae</taxon>
        <taxon>Salariinae</taxon>
        <taxon>Salarias</taxon>
    </lineage>
</organism>